<keyword evidence="6 11" id="KW-0479">Metal-binding</keyword>
<feature type="domain" description="Serine dehydratase-like alpha subunit" evidence="12">
    <location>
        <begin position="185"/>
        <end position="452"/>
    </location>
</feature>
<dbReference type="GO" id="GO:0003941">
    <property type="term" value="F:L-serine ammonia-lyase activity"/>
    <property type="evidence" value="ECO:0007669"/>
    <property type="project" value="UniProtKB-UniRule"/>
</dbReference>
<evidence type="ECO:0000256" key="2">
    <source>
        <dbReference type="ARBA" id="ARBA00004742"/>
    </source>
</evidence>
<comment type="caution">
    <text evidence="14">The sequence shown here is derived from an EMBL/GenBank/DDBJ whole genome shotgun (WGS) entry which is preliminary data.</text>
</comment>
<dbReference type="Pfam" id="PF03315">
    <property type="entry name" value="SDH_beta"/>
    <property type="match status" value="1"/>
</dbReference>
<keyword evidence="15" id="KW-1185">Reference proteome</keyword>
<dbReference type="InterPro" id="IPR029009">
    <property type="entry name" value="ASB_dom_sf"/>
</dbReference>
<evidence type="ECO:0000259" key="13">
    <source>
        <dbReference type="Pfam" id="PF03315"/>
    </source>
</evidence>
<dbReference type="PANTHER" id="PTHR30182">
    <property type="entry name" value="L-SERINE DEHYDRATASE"/>
    <property type="match status" value="1"/>
</dbReference>
<dbReference type="Gene3D" id="3.30.1330.90">
    <property type="entry name" value="D-3-phosphoglycerate dehydrogenase, domain 3"/>
    <property type="match status" value="1"/>
</dbReference>
<dbReference type="FunFam" id="3.30.1330.90:FF:000001">
    <property type="entry name" value="L-serine ammonia-lyase 1"/>
    <property type="match status" value="1"/>
</dbReference>
<dbReference type="EMBL" id="MJIL01000079">
    <property type="protein sequence ID" value="OLQ74860.1"/>
    <property type="molecule type" value="Genomic_DNA"/>
</dbReference>
<evidence type="ECO:0000256" key="11">
    <source>
        <dbReference type="RuleBase" id="RU366059"/>
    </source>
</evidence>
<dbReference type="InterPro" id="IPR051318">
    <property type="entry name" value="Fe-S_L-Ser"/>
</dbReference>
<dbReference type="InterPro" id="IPR005131">
    <property type="entry name" value="Ser_deHydtase_bsu"/>
</dbReference>
<sequence length="458" mass="48602">MPHSIFELFKVGVGPSSSHTVGPMAAAAGFATFLVEQELLDQTFSVKVDLYGSLALTGLGHATDIACVMGLMGELPETIEADDIPTMVSMVKGSRDLPLAGKRFVPFDWSKDIVFHNDTFLPEHPNGMTCTAYDQEGKIVAEKTYFSIGGGAIVAKGDAEQEAASTSPLPYPFSSGNKLLALCNEHQLTIAEIMLANEQARNNEDPTARLDHVWSVMDQCIKRGVAQTGVLPGSLKLKRRANKIHQDLTAREERGEQVDSQEWVNLYAMAVNEENAAGGKVVTAPTNGAAGVIPAVLAYYIQFVAPQNQDNVQKGIHDFLATSAAIGSLYKTNASISAAEVGCQGEIGVACSMAAAGLTEVMGGTPEQVENAAEIAMEHNLGLTCDPIDGLVQVPCIERNTMGAVKAINACRLALSGDGSHHVSLDDVVKTMHQTGLDMMNHYKETSLGGLAINVTAC</sequence>
<dbReference type="GO" id="GO:0046872">
    <property type="term" value="F:metal ion binding"/>
    <property type="evidence" value="ECO:0007669"/>
    <property type="project" value="UniProtKB-KW"/>
</dbReference>
<protein>
    <recommendedName>
        <fullName evidence="11">L-serine dehydratase</fullName>
        <ecNumber evidence="11">4.3.1.17</ecNumber>
    </recommendedName>
</protein>
<dbReference type="SUPFAM" id="SSF143548">
    <property type="entry name" value="Serine metabolism enzymes domain"/>
    <property type="match status" value="1"/>
</dbReference>
<evidence type="ECO:0000256" key="7">
    <source>
        <dbReference type="ARBA" id="ARBA00023004"/>
    </source>
</evidence>
<dbReference type="NCBIfam" id="TIGR00720">
    <property type="entry name" value="sda_mono"/>
    <property type="match status" value="1"/>
</dbReference>
<dbReference type="RefSeq" id="WP_075765231.1">
    <property type="nucleotide sequence ID" value="NZ_MJIL01000079.1"/>
</dbReference>
<reference evidence="14 15" key="1">
    <citation type="submission" date="2016-09" db="EMBL/GenBank/DDBJ databases">
        <title>Photobacterium proteolyticum sp. nov. a protease producing bacterium isolated from ocean sediments of Laizhou Bay.</title>
        <authorList>
            <person name="Li Y."/>
        </authorList>
    </citation>
    <scope>NUCLEOTIDE SEQUENCE [LARGE SCALE GENOMIC DNA]</scope>
    <source>
        <strain evidence="14 15">13-12</strain>
    </source>
</reference>
<dbReference type="InterPro" id="IPR004644">
    <property type="entry name" value="Fe-S_L-Ser_mono"/>
</dbReference>
<evidence type="ECO:0000259" key="12">
    <source>
        <dbReference type="Pfam" id="PF03313"/>
    </source>
</evidence>
<keyword evidence="7 11" id="KW-0408">Iron</keyword>
<evidence type="ECO:0000256" key="6">
    <source>
        <dbReference type="ARBA" id="ARBA00022723"/>
    </source>
</evidence>
<dbReference type="Pfam" id="PF03313">
    <property type="entry name" value="SDH_alpha"/>
    <property type="match status" value="1"/>
</dbReference>
<evidence type="ECO:0000256" key="5">
    <source>
        <dbReference type="ARBA" id="ARBA00022485"/>
    </source>
</evidence>
<organism evidence="14 15">
    <name type="scientific">Photobacterium proteolyticum</name>
    <dbReference type="NCBI Taxonomy" id="1903952"/>
    <lineage>
        <taxon>Bacteria</taxon>
        <taxon>Pseudomonadati</taxon>
        <taxon>Pseudomonadota</taxon>
        <taxon>Gammaproteobacteria</taxon>
        <taxon>Vibrionales</taxon>
        <taxon>Vibrionaceae</taxon>
        <taxon>Photobacterium</taxon>
    </lineage>
</organism>
<dbReference type="InterPro" id="IPR005130">
    <property type="entry name" value="Ser_deHydtase-like_asu"/>
</dbReference>
<evidence type="ECO:0000256" key="1">
    <source>
        <dbReference type="ARBA" id="ARBA00001966"/>
    </source>
</evidence>
<evidence type="ECO:0000256" key="4">
    <source>
        <dbReference type="ARBA" id="ARBA00022432"/>
    </source>
</evidence>
<name>A0A1Q9GK25_9GAMM</name>
<evidence type="ECO:0000256" key="8">
    <source>
        <dbReference type="ARBA" id="ARBA00023014"/>
    </source>
</evidence>
<dbReference type="PANTHER" id="PTHR30182:SF1">
    <property type="entry name" value="L-SERINE DEHYDRATASE 1"/>
    <property type="match status" value="1"/>
</dbReference>
<comment type="similarity">
    <text evidence="3 11">Belongs to the iron-sulfur dependent L-serine dehydratase family.</text>
</comment>
<keyword evidence="4 11" id="KW-0312">Gluconeogenesis</keyword>
<dbReference type="GO" id="GO:0051539">
    <property type="term" value="F:4 iron, 4 sulfur cluster binding"/>
    <property type="evidence" value="ECO:0007669"/>
    <property type="project" value="UniProtKB-UniRule"/>
</dbReference>
<dbReference type="GO" id="GO:0009063">
    <property type="term" value="P:amino acid catabolic process"/>
    <property type="evidence" value="ECO:0007669"/>
    <property type="project" value="UniProtKB-ARBA"/>
</dbReference>
<gene>
    <name evidence="14" type="ORF">BIT28_12935</name>
</gene>
<evidence type="ECO:0000256" key="9">
    <source>
        <dbReference type="ARBA" id="ARBA00023239"/>
    </source>
</evidence>
<accession>A0A1Q9GK25</accession>
<evidence type="ECO:0000256" key="3">
    <source>
        <dbReference type="ARBA" id="ARBA00008636"/>
    </source>
</evidence>
<dbReference type="OrthoDB" id="9805537at2"/>
<dbReference type="STRING" id="1903952.BIT28_12935"/>
<keyword evidence="8 11" id="KW-0411">Iron-sulfur</keyword>
<dbReference type="GO" id="GO:0006094">
    <property type="term" value="P:gluconeogenesis"/>
    <property type="evidence" value="ECO:0007669"/>
    <property type="project" value="UniProtKB-KW"/>
</dbReference>
<comment type="catalytic activity">
    <reaction evidence="10 11">
        <text>L-serine = pyruvate + NH4(+)</text>
        <dbReference type="Rhea" id="RHEA:19169"/>
        <dbReference type="ChEBI" id="CHEBI:15361"/>
        <dbReference type="ChEBI" id="CHEBI:28938"/>
        <dbReference type="ChEBI" id="CHEBI:33384"/>
        <dbReference type="EC" id="4.3.1.17"/>
    </reaction>
</comment>
<dbReference type="AlphaFoldDB" id="A0A1Q9GK25"/>
<dbReference type="EC" id="4.3.1.17" evidence="11"/>
<evidence type="ECO:0000313" key="14">
    <source>
        <dbReference type="EMBL" id="OLQ74860.1"/>
    </source>
</evidence>
<feature type="domain" description="Serine dehydratase beta chain" evidence="13">
    <location>
        <begin position="4"/>
        <end position="156"/>
    </location>
</feature>
<keyword evidence="5 11" id="KW-0004">4Fe-4S</keyword>
<evidence type="ECO:0000313" key="15">
    <source>
        <dbReference type="Proteomes" id="UP000186905"/>
    </source>
</evidence>
<comment type="pathway">
    <text evidence="2">Carbohydrate biosynthesis; gluconeogenesis.</text>
</comment>
<dbReference type="Proteomes" id="UP000186905">
    <property type="component" value="Unassembled WGS sequence"/>
</dbReference>
<keyword evidence="9 11" id="KW-0456">Lyase</keyword>
<comment type="cofactor">
    <cofactor evidence="1 11">
        <name>[4Fe-4S] cluster</name>
        <dbReference type="ChEBI" id="CHEBI:49883"/>
    </cofactor>
</comment>
<proteinExistence type="inferred from homology"/>
<evidence type="ECO:0000256" key="10">
    <source>
        <dbReference type="ARBA" id="ARBA00049406"/>
    </source>
</evidence>